<dbReference type="InterPro" id="IPR014722">
    <property type="entry name" value="Rib_uL2_dom2"/>
</dbReference>
<dbReference type="Gene3D" id="2.40.50.140">
    <property type="entry name" value="Nucleic acid-binding proteins"/>
    <property type="match status" value="2"/>
</dbReference>
<dbReference type="FunFam" id="2.40.50.140:FF:000009">
    <property type="entry name" value="Elongation factor P"/>
    <property type="match status" value="1"/>
</dbReference>
<dbReference type="Pfam" id="PF01132">
    <property type="entry name" value="EFP"/>
    <property type="match status" value="1"/>
</dbReference>
<comment type="function">
    <text evidence="7">Involved in peptide bond synthesis. Stimulates efficient translation and peptide-bond synthesis on native or reconstituted 70S ribosomes in vitro. Probably functions indirectly by altering the affinity of the ribosome for aminoacyl-tRNA, thus increasing their reactivity as acceptors for peptidyl transferase.</text>
</comment>
<evidence type="ECO:0000313" key="12">
    <source>
        <dbReference type="EMBL" id="OGD03729.1"/>
    </source>
</evidence>
<evidence type="ECO:0000256" key="1">
    <source>
        <dbReference type="ARBA" id="ARBA00004496"/>
    </source>
</evidence>
<dbReference type="SUPFAM" id="SSF50249">
    <property type="entry name" value="Nucleic acid-binding proteins"/>
    <property type="match status" value="2"/>
</dbReference>
<dbReference type="NCBIfam" id="NF001810">
    <property type="entry name" value="PRK00529.1"/>
    <property type="match status" value="1"/>
</dbReference>
<dbReference type="FunFam" id="2.30.30.30:FF:000003">
    <property type="entry name" value="Elongation factor P"/>
    <property type="match status" value="1"/>
</dbReference>
<dbReference type="InterPro" id="IPR008991">
    <property type="entry name" value="Translation_prot_SH3-like_sf"/>
</dbReference>
<dbReference type="STRING" id="1797259.A2989_03550"/>
<dbReference type="InterPro" id="IPR013852">
    <property type="entry name" value="Transl_elong_P/YeiP_CS"/>
</dbReference>
<dbReference type="NCBIfam" id="TIGR00038">
    <property type="entry name" value="efp"/>
    <property type="match status" value="1"/>
</dbReference>
<dbReference type="SMART" id="SM00841">
    <property type="entry name" value="Elong-fact-P_C"/>
    <property type="match status" value="1"/>
</dbReference>
<dbReference type="Pfam" id="PF09285">
    <property type="entry name" value="Elong-fact-P_C"/>
    <property type="match status" value="1"/>
</dbReference>
<dbReference type="GO" id="GO:0043043">
    <property type="term" value="P:peptide biosynthetic process"/>
    <property type="evidence" value="ECO:0007669"/>
    <property type="project" value="InterPro"/>
</dbReference>
<sequence>MIGVQDIRNGTAFLLDGQPWVGLKYEHIKMGRGSATIKIKMRNLLTGAIVEKAFINSARVEEINLARKPMQYLYKDQGYVFMDPRTYEQVVLPADVVAESLGYLKEGIVVNVLFWDERALLLELPPKMSFTVVECDPGIKGNSVANLYKQALLDNGMSVRVPLFIEVGDGVVIDTRDGSYAERVK</sequence>
<evidence type="ECO:0000256" key="4">
    <source>
        <dbReference type="ARBA" id="ARBA00022490"/>
    </source>
</evidence>
<evidence type="ECO:0000256" key="6">
    <source>
        <dbReference type="ARBA" id="ARBA00022917"/>
    </source>
</evidence>
<evidence type="ECO:0000256" key="7">
    <source>
        <dbReference type="HAMAP-Rule" id="MF_00141"/>
    </source>
</evidence>
<organism evidence="12 13">
    <name type="scientific">Candidatus Amesbacteria bacterium RIFCSPLOWO2_01_FULL_48_25</name>
    <dbReference type="NCBI Taxonomy" id="1797259"/>
    <lineage>
        <taxon>Bacteria</taxon>
        <taxon>Candidatus Amesiibacteriota</taxon>
    </lineage>
</organism>
<accession>A0A1F4ZBH9</accession>
<dbReference type="SMART" id="SM01185">
    <property type="entry name" value="EFP"/>
    <property type="match status" value="1"/>
</dbReference>
<dbReference type="Pfam" id="PF08207">
    <property type="entry name" value="EFP_N"/>
    <property type="match status" value="1"/>
</dbReference>
<dbReference type="Gene3D" id="2.30.30.30">
    <property type="match status" value="1"/>
</dbReference>
<dbReference type="PANTHER" id="PTHR30053">
    <property type="entry name" value="ELONGATION FACTOR P"/>
    <property type="match status" value="1"/>
</dbReference>
<dbReference type="HAMAP" id="MF_00141">
    <property type="entry name" value="EF_P"/>
    <property type="match status" value="1"/>
</dbReference>
<dbReference type="InterPro" id="IPR015365">
    <property type="entry name" value="Elong-fact-P_C"/>
</dbReference>
<feature type="domain" description="Elongation factor P C-terminal" evidence="10">
    <location>
        <begin position="128"/>
        <end position="183"/>
    </location>
</feature>
<dbReference type="Proteomes" id="UP000177080">
    <property type="component" value="Unassembled WGS sequence"/>
</dbReference>
<dbReference type="AlphaFoldDB" id="A0A1F4ZBH9"/>
<dbReference type="InterPro" id="IPR013185">
    <property type="entry name" value="Transl_elong_KOW-like"/>
</dbReference>
<dbReference type="InterPro" id="IPR001059">
    <property type="entry name" value="Transl_elong_P/YeiP_cen"/>
</dbReference>
<comment type="pathway">
    <text evidence="2 7">Protein biosynthesis; polypeptide chain elongation.</text>
</comment>
<dbReference type="UniPathway" id="UPA00345"/>
<comment type="subcellular location">
    <subcellularLocation>
        <location evidence="1 7">Cytoplasm</location>
    </subcellularLocation>
</comment>
<name>A0A1F4ZBH9_9BACT</name>
<comment type="caution">
    <text evidence="12">The sequence shown here is derived from an EMBL/GenBank/DDBJ whole genome shotgun (WGS) entry which is preliminary data.</text>
</comment>
<evidence type="ECO:0000259" key="11">
    <source>
        <dbReference type="SMART" id="SM01185"/>
    </source>
</evidence>
<evidence type="ECO:0000256" key="3">
    <source>
        <dbReference type="ARBA" id="ARBA00009479"/>
    </source>
</evidence>
<evidence type="ECO:0000256" key="2">
    <source>
        <dbReference type="ARBA" id="ARBA00004815"/>
    </source>
</evidence>
<protein>
    <recommendedName>
        <fullName evidence="7 8">Elongation factor P</fullName>
        <shortName evidence="7">EF-P</shortName>
    </recommendedName>
</protein>
<dbReference type="CDD" id="cd05794">
    <property type="entry name" value="S1_EF-P_repeat_2"/>
    <property type="match status" value="1"/>
</dbReference>
<keyword evidence="5 7" id="KW-0251">Elongation factor</keyword>
<keyword evidence="4 7" id="KW-0963">Cytoplasm</keyword>
<evidence type="ECO:0000256" key="5">
    <source>
        <dbReference type="ARBA" id="ARBA00022768"/>
    </source>
</evidence>
<comment type="similarity">
    <text evidence="3 7 9">Belongs to the elongation factor P family.</text>
</comment>
<dbReference type="InterPro" id="IPR011768">
    <property type="entry name" value="Transl_elongation_fac_P"/>
</dbReference>
<reference evidence="12 13" key="1">
    <citation type="journal article" date="2016" name="Nat. Commun.">
        <title>Thousands of microbial genomes shed light on interconnected biogeochemical processes in an aquifer system.</title>
        <authorList>
            <person name="Anantharaman K."/>
            <person name="Brown C.T."/>
            <person name="Hug L.A."/>
            <person name="Sharon I."/>
            <person name="Castelle C.J."/>
            <person name="Probst A.J."/>
            <person name="Thomas B.C."/>
            <person name="Singh A."/>
            <person name="Wilkins M.J."/>
            <person name="Karaoz U."/>
            <person name="Brodie E.L."/>
            <person name="Williams K.H."/>
            <person name="Hubbard S.S."/>
            <person name="Banfield J.F."/>
        </authorList>
    </citation>
    <scope>NUCLEOTIDE SEQUENCE [LARGE SCALE GENOMIC DNA]</scope>
</reference>
<gene>
    <name evidence="7" type="primary">efp</name>
    <name evidence="12" type="ORF">A2989_03550</name>
</gene>
<proteinExistence type="inferred from homology"/>
<evidence type="ECO:0000256" key="9">
    <source>
        <dbReference type="RuleBase" id="RU004389"/>
    </source>
</evidence>
<dbReference type="SUPFAM" id="SSF50104">
    <property type="entry name" value="Translation proteins SH3-like domain"/>
    <property type="match status" value="1"/>
</dbReference>
<keyword evidence="6 7" id="KW-0648">Protein biosynthesis</keyword>
<dbReference type="PIRSF" id="PIRSF005901">
    <property type="entry name" value="EF-P"/>
    <property type="match status" value="1"/>
</dbReference>
<feature type="domain" description="Translation elongation factor P/YeiP central" evidence="11">
    <location>
        <begin position="67"/>
        <end position="120"/>
    </location>
</feature>
<dbReference type="GO" id="GO:0003746">
    <property type="term" value="F:translation elongation factor activity"/>
    <property type="evidence" value="ECO:0007669"/>
    <property type="project" value="UniProtKB-UniRule"/>
</dbReference>
<evidence type="ECO:0000256" key="8">
    <source>
        <dbReference type="NCBIfam" id="TIGR00038"/>
    </source>
</evidence>
<dbReference type="PROSITE" id="PS01275">
    <property type="entry name" value="EFP"/>
    <property type="match status" value="1"/>
</dbReference>
<dbReference type="GO" id="GO:0005829">
    <property type="term" value="C:cytosol"/>
    <property type="evidence" value="ECO:0007669"/>
    <property type="project" value="UniProtKB-ARBA"/>
</dbReference>
<dbReference type="FunFam" id="2.40.50.140:FF:000004">
    <property type="entry name" value="Elongation factor P"/>
    <property type="match status" value="1"/>
</dbReference>
<dbReference type="CDD" id="cd04470">
    <property type="entry name" value="S1_EF-P_repeat_1"/>
    <property type="match status" value="1"/>
</dbReference>
<dbReference type="EMBL" id="MEXN01000005">
    <property type="protein sequence ID" value="OGD03729.1"/>
    <property type="molecule type" value="Genomic_DNA"/>
</dbReference>
<evidence type="ECO:0000313" key="13">
    <source>
        <dbReference type="Proteomes" id="UP000177080"/>
    </source>
</evidence>
<dbReference type="PANTHER" id="PTHR30053:SF14">
    <property type="entry name" value="TRANSLATION ELONGATION FACTOR KOW-LIKE DOMAIN-CONTAINING PROTEIN"/>
    <property type="match status" value="1"/>
</dbReference>
<dbReference type="InterPro" id="IPR020599">
    <property type="entry name" value="Transl_elong_fac_P/YeiP"/>
</dbReference>
<dbReference type="InterPro" id="IPR012340">
    <property type="entry name" value="NA-bd_OB-fold"/>
</dbReference>
<evidence type="ECO:0000259" key="10">
    <source>
        <dbReference type="SMART" id="SM00841"/>
    </source>
</evidence>